<feature type="transmembrane region" description="Helical" evidence="1">
    <location>
        <begin position="221"/>
        <end position="240"/>
    </location>
</feature>
<name>A0A1H9XTS0_9MICO</name>
<evidence type="ECO:0000256" key="1">
    <source>
        <dbReference type="SAM" id="Phobius"/>
    </source>
</evidence>
<dbReference type="Pfam" id="PF18920">
    <property type="entry name" value="DUF5671"/>
    <property type="match status" value="3"/>
</dbReference>
<dbReference type="InterPro" id="IPR043728">
    <property type="entry name" value="DUF5671"/>
</dbReference>
<dbReference type="RefSeq" id="WP_091763038.1">
    <property type="nucleotide sequence ID" value="NZ_FOHB01000013.1"/>
</dbReference>
<feature type="transmembrane region" description="Helical" evidence="1">
    <location>
        <begin position="463"/>
        <end position="479"/>
    </location>
</feature>
<reference evidence="4" key="1">
    <citation type="submission" date="2016-10" db="EMBL/GenBank/DDBJ databases">
        <authorList>
            <person name="Varghese N."/>
            <person name="Submissions S."/>
        </authorList>
    </citation>
    <scope>NUCLEOTIDE SEQUENCE [LARGE SCALE GENOMIC DNA]</scope>
    <source>
        <strain evidence="4">CGMCC 1.6963</strain>
    </source>
</reference>
<gene>
    <name evidence="3" type="ORF">SAMN05216199_0401</name>
</gene>
<evidence type="ECO:0000313" key="4">
    <source>
        <dbReference type="Proteomes" id="UP000199019"/>
    </source>
</evidence>
<feature type="transmembrane region" description="Helical" evidence="1">
    <location>
        <begin position="299"/>
        <end position="316"/>
    </location>
</feature>
<feature type="transmembrane region" description="Helical" evidence="1">
    <location>
        <begin position="42"/>
        <end position="60"/>
    </location>
</feature>
<dbReference type="STRING" id="587636.SAMN05216199_0401"/>
<keyword evidence="1" id="KW-1133">Transmembrane helix</keyword>
<dbReference type="OrthoDB" id="4819984at2"/>
<feature type="transmembrane region" description="Helical" evidence="1">
    <location>
        <begin position="378"/>
        <end position="397"/>
    </location>
</feature>
<accession>A0A1H9XTS0</accession>
<feature type="transmembrane region" description="Helical" evidence="1">
    <location>
        <begin position="418"/>
        <end position="443"/>
    </location>
</feature>
<feature type="transmembrane region" description="Helical" evidence="1">
    <location>
        <begin position="6"/>
        <end position="22"/>
    </location>
</feature>
<feature type="transmembrane region" description="Helical" evidence="1">
    <location>
        <begin position="149"/>
        <end position="166"/>
    </location>
</feature>
<dbReference type="EMBL" id="FOHB01000013">
    <property type="protein sequence ID" value="SES49534.1"/>
    <property type="molecule type" value="Genomic_DNA"/>
</dbReference>
<feature type="transmembrane region" description="Helical" evidence="1">
    <location>
        <begin position="80"/>
        <end position="97"/>
    </location>
</feature>
<proteinExistence type="predicted"/>
<feature type="transmembrane region" description="Helical" evidence="1">
    <location>
        <begin position="187"/>
        <end position="209"/>
    </location>
</feature>
<dbReference type="AlphaFoldDB" id="A0A1H9XTS0"/>
<evidence type="ECO:0000259" key="2">
    <source>
        <dbReference type="Pfam" id="PF18920"/>
    </source>
</evidence>
<dbReference type="Proteomes" id="UP000199019">
    <property type="component" value="Unassembled WGS sequence"/>
</dbReference>
<feature type="transmembrane region" description="Helical" evidence="1">
    <location>
        <begin position="337"/>
        <end position="358"/>
    </location>
</feature>
<feature type="transmembrane region" description="Helical" evidence="1">
    <location>
        <begin position="109"/>
        <end position="129"/>
    </location>
</feature>
<protein>
    <recommendedName>
        <fullName evidence="2">DUF5671 domain-containing protein</fullName>
    </recommendedName>
</protein>
<keyword evidence="1" id="KW-0472">Membrane</keyword>
<keyword evidence="1" id="KW-0812">Transmembrane</keyword>
<feature type="domain" description="DUF5671" evidence="2">
    <location>
        <begin position="184"/>
        <end position="288"/>
    </location>
</feature>
<sequence length="565" mass="60097">MVVGLLLLVVVVLVVVAARRGLGRERGPVTEAHAIRRFFQYLLLFGSLVVMAVGLAGLLGRALDRNPVVTSDEVALARDLAFTVVGVPLYAGLALWSRRRLLLDPLERVSFAWAFYVTAAAVTSLVVAMTGFQSSLGWALGVEPDNPRALARFIVWGAVWAAHWWLHLRFVPASRSAVHHLAGSLTGLVTTATGLATLLGGALAMLFLAGGDAGPSNRDEAIRGAITLVVGAPVWFLYWVRTAARQERDTLWLGYVLLPGVAGGLVTAVVSASTVLYTALVWFLGDPESTDAVRHFNGAPWAIGAAAAGTLVWWYHQRVLQEAHLPTRTEVRRVYEYLLSAIGLVAAGVGLAMLAVSGVEALTRTTTEGLAQSPVNTLLASATLLVVGGPVWWFYWHRIQRAFHASPADEAASPTRRAYLLLLFGLGGLTAVVALVVGVYLFFEDLVQGTVSAETLRSMRVPIGILLSTGAIAAYHWAVHQRSRSAVPAAAHGPRYVLLVGPADPEIARAVAHATGGRVQAWSTEDGGAPWSVDAVLAALASAPDEEVLVLSDASGVHAIPVHRR</sequence>
<feature type="domain" description="DUF5671" evidence="2">
    <location>
        <begin position="333"/>
        <end position="470"/>
    </location>
</feature>
<feature type="domain" description="DUF5671" evidence="2">
    <location>
        <begin position="37"/>
        <end position="161"/>
    </location>
</feature>
<keyword evidence="4" id="KW-1185">Reference proteome</keyword>
<feature type="transmembrane region" description="Helical" evidence="1">
    <location>
        <begin position="252"/>
        <end position="279"/>
    </location>
</feature>
<evidence type="ECO:0000313" key="3">
    <source>
        <dbReference type="EMBL" id="SES49534.1"/>
    </source>
</evidence>
<organism evidence="3 4">
    <name type="scientific">Pedococcus cremeus</name>
    <dbReference type="NCBI Taxonomy" id="587636"/>
    <lineage>
        <taxon>Bacteria</taxon>
        <taxon>Bacillati</taxon>
        <taxon>Actinomycetota</taxon>
        <taxon>Actinomycetes</taxon>
        <taxon>Micrococcales</taxon>
        <taxon>Intrasporangiaceae</taxon>
        <taxon>Pedococcus</taxon>
    </lineage>
</organism>